<dbReference type="CDD" id="cd08181">
    <property type="entry name" value="PPD-like"/>
    <property type="match status" value="1"/>
</dbReference>
<sequence>MFTYYMPTKVFFGKACVAQSGEVLADLGRKALLVTGRHSAKVNGSQAAVVEKLDELGISWFLFDEVENNPSVATIRKAAAFASEKGVDFVIGIGGGSPMDAAKAIALVCTNELDDEQLFTGPYGKPLPIVAVPTTAGTGSEVTKVSVLTNPKAGTKQSINTPLIFPTYAFVDPAFTESVPETVTIDTAIDALSHAVEGYMSTASTPTSDVWAEEAMRFLGVHLTDLTGDVSPVVREDLLYGSTLAGITIAQTGTTMVHSMGYMLTYYKGISHGRANGLLLPAYMKLMEETMADKAEKVWAILGLAGLDDFTALMKDFMGDTVDLSDEEIKKFVTMTLPTGGVQRTPYPVTAELLTHIYQQLTGNR</sequence>
<dbReference type="InterPro" id="IPR018211">
    <property type="entry name" value="ADH_Fe_CS"/>
</dbReference>
<dbReference type="OrthoDB" id="1623957at2"/>
<evidence type="ECO:0000313" key="4">
    <source>
        <dbReference type="EMBL" id="AVO26474.1"/>
    </source>
</evidence>
<dbReference type="GO" id="GO:0046872">
    <property type="term" value="F:metal ion binding"/>
    <property type="evidence" value="ECO:0007669"/>
    <property type="project" value="InterPro"/>
</dbReference>
<dbReference type="Gene3D" id="3.40.50.1970">
    <property type="match status" value="1"/>
</dbReference>
<keyword evidence="1" id="KW-0560">Oxidoreductase</keyword>
<dbReference type="Pfam" id="PF00465">
    <property type="entry name" value="Fe-ADH"/>
    <property type="match status" value="1"/>
</dbReference>
<organism evidence="4 5">
    <name type="scientific">Megasphaera elsdenii</name>
    <dbReference type="NCBI Taxonomy" id="907"/>
    <lineage>
        <taxon>Bacteria</taxon>
        <taxon>Bacillati</taxon>
        <taxon>Bacillota</taxon>
        <taxon>Negativicutes</taxon>
        <taxon>Veillonellales</taxon>
        <taxon>Veillonellaceae</taxon>
        <taxon>Megasphaera</taxon>
    </lineage>
</organism>
<dbReference type="Proteomes" id="UP000238358">
    <property type="component" value="Chromosome"/>
</dbReference>
<dbReference type="PANTHER" id="PTHR11496:SF104">
    <property type="entry name" value="3-DEOXY-ALPHA-D-MANNO-OCTULOSONATE 8-OXIDASE"/>
    <property type="match status" value="1"/>
</dbReference>
<feature type="domain" description="Fe-containing alcohol dehydrogenase-like C-terminal" evidence="3">
    <location>
        <begin position="184"/>
        <end position="333"/>
    </location>
</feature>
<protein>
    <submittedName>
        <fullName evidence="4">Alcohol dehydrogenase</fullName>
    </submittedName>
</protein>
<evidence type="ECO:0000313" key="5">
    <source>
        <dbReference type="Proteomes" id="UP000238358"/>
    </source>
</evidence>
<dbReference type="Gene3D" id="1.20.1090.10">
    <property type="entry name" value="Dehydroquinate synthase-like - alpha domain"/>
    <property type="match status" value="1"/>
</dbReference>
<name>A0A2S0M4T7_MEGEL</name>
<dbReference type="InterPro" id="IPR056798">
    <property type="entry name" value="ADH_Fe_C"/>
</dbReference>
<evidence type="ECO:0000259" key="3">
    <source>
        <dbReference type="Pfam" id="PF25137"/>
    </source>
</evidence>
<reference evidence="4 5" key="1">
    <citation type="journal article" date="2018" name="Genome Announc.">
        <title>Complete genomes of two Megasphaera elsdenii strains, NCIMB 702410 and ATCC 25940.</title>
        <authorList>
            <person name="Hatmaker E.A."/>
            <person name="O'Dell K."/>
            <person name="Riley L.A."/>
            <person name="Klingeman D.M."/>
            <person name="Guss A.M."/>
        </authorList>
    </citation>
    <scope>NUCLEOTIDE SEQUENCE [LARGE SCALE GENOMIC DNA]</scope>
    <source>
        <strain evidence="4 5">NCIMB702410</strain>
    </source>
</reference>
<dbReference type="GO" id="GO:0004022">
    <property type="term" value="F:alcohol dehydrogenase (NAD+) activity"/>
    <property type="evidence" value="ECO:0007669"/>
    <property type="project" value="UniProtKB-ARBA"/>
</dbReference>
<gene>
    <name evidence="4" type="ORF">C6Y28_01900</name>
</gene>
<dbReference type="Pfam" id="PF25137">
    <property type="entry name" value="ADH_Fe_C"/>
    <property type="match status" value="1"/>
</dbReference>
<dbReference type="InterPro" id="IPR001670">
    <property type="entry name" value="ADH_Fe/GldA"/>
</dbReference>
<evidence type="ECO:0000256" key="1">
    <source>
        <dbReference type="ARBA" id="ARBA00023002"/>
    </source>
</evidence>
<dbReference type="RefSeq" id="WP_027895272.1">
    <property type="nucleotide sequence ID" value="NZ_CP027569.1"/>
</dbReference>
<dbReference type="FunFam" id="3.40.50.1970:FF:000003">
    <property type="entry name" value="Alcohol dehydrogenase, iron-containing"/>
    <property type="match status" value="1"/>
</dbReference>
<dbReference type="EMBL" id="CP027569">
    <property type="protein sequence ID" value="AVO26474.1"/>
    <property type="molecule type" value="Genomic_DNA"/>
</dbReference>
<accession>A0A2S0M4T7</accession>
<evidence type="ECO:0000259" key="2">
    <source>
        <dbReference type="Pfam" id="PF00465"/>
    </source>
</evidence>
<proteinExistence type="predicted"/>
<dbReference type="AlphaFoldDB" id="A0A2S0M4T7"/>
<dbReference type="SUPFAM" id="SSF56796">
    <property type="entry name" value="Dehydroquinate synthase-like"/>
    <property type="match status" value="1"/>
</dbReference>
<dbReference type="PROSITE" id="PS00913">
    <property type="entry name" value="ADH_IRON_1"/>
    <property type="match status" value="1"/>
</dbReference>
<dbReference type="PANTHER" id="PTHR11496">
    <property type="entry name" value="ALCOHOL DEHYDROGENASE"/>
    <property type="match status" value="1"/>
</dbReference>
<feature type="domain" description="Alcohol dehydrogenase iron-type/glycerol dehydrogenase GldA" evidence="2">
    <location>
        <begin position="7"/>
        <end position="173"/>
    </location>
</feature>
<dbReference type="InterPro" id="IPR039697">
    <property type="entry name" value="Alcohol_dehydrogenase_Fe"/>
</dbReference>